<feature type="transmembrane region" description="Helical" evidence="1">
    <location>
        <begin position="44"/>
        <end position="68"/>
    </location>
</feature>
<evidence type="ECO:0000256" key="1">
    <source>
        <dbReference type="SAM" id="Phobius"/>
    </source>
</evidence>
<keyword evidence="1" id="KW-1133">Transmembrane helix</keyword>
<reference evidence="2 3" key="1">
    <citation type="submission" date="2018-09" db="EMBL/GenBank/DDBJ databases">
        <authorList>
            <person name="Grouzdev D.S."/>
            <person name="Krutkina M.S."/>
        </authorList>
    </citation>
    <scope>NUCLEOTIDE SEQUENCE [LARGE SCALE GENOMIC DNA]</scope>
    <source>
        <strain evidence="2 3">RmlP001</strain>
    </source>
</reference>
<evidence type="ECO:0000313" key="2">
    <source>
        <dbReference type="EMBL" id="RYB06246.1"/>
    </source>
</evidence>
<dbReference type="AlphaFoldDB" id="A0A4Q2REZ9"/>
<gene>
    <name evidence="2" type="ORF">D3272_05630</name>
</gene>
<sequence length="69" mass="7762">MTHQDAPLRGPFHDWYETWRAQDVERREAEAAARRQHARDDSRIAMLLGAYMVLGGVLGVLAVALVMAN</sequence>
<protein>
    <submittedName>
        <fullName evidence="2">Uncharacterized protein</fullName>
    </submittedName>
</protein>
<accession>A0A4Q2REZ9</accession>
<comment type="caution">
    <text evidence="2">The sequence shown here is derived from an EMBL/GenBank/DDBJ whole genome shotgun (WGS) entry which is preliminary data.</text>
</comment>
<proteinExistence type="predicted"/>
<dbReference type="Proteomes" id="UP000289411">
    <property type="component" value="Unassembled WGS sequence"/>
</dbReference>
<reference evidence="2 3" key="2">
    <citation type="submission" date="2019-02" db="EMBL/GenBank/DDBJ databases">
        <title>'Lichenibacterium ramalinii' gen. nov. sp. nov., 'Lichenibacterium minor' gen. nov. sp. nov.</title>
        <authorList>
            <person name="Pankratov T."/>
        </authorList>
    </citation>
    <scope>NUCLEOTIDE SEQUENCE [LARGE SCALE GENOMIC DNA]</scope>
    <source>
        <strain evidence="2 3">RmlP001</strain>
    </source>
</reference>
<dbReference type="RefSeq" id="WP_129218181.1">
    <property type="nucleotide sequence ID" value="NZ_QYBC01000004.1"/>
</dbReference>
<name>A0A4Q2REZ9_9HYPH</name>
<keyword evidence="1" id="KW-0812">Transmembrane</keyword>
<dbReference type="EMBL" id="QYBC01000004">
    <property type="protein sequence ID" value="RYB06246.1"/>
    <property type="molecule type" value="Genomic_DNA"/>
</dbReference>
<evidence type="ECO:0000313" key="3">
    <source>
        <dbReference type="Proteomes" id="UP000289411"/>
    </source>
</evidence>
<keyword evidence="1" id="KW-0472">Membrane</keyword>
<organism evidence="2 3">
    <name type="scientific">Lichenibacterium ramalinae</name>
    <dbReference type="NCBI Taxonomy" id="2316527"/>
    <lineage>
        <taxon>Bacteria</taxon>
        <taxon>Pseudomonadati</taxon>
        <taxon>Pseudomonadota</taxon>
        <taxon>Alphaproteobacteria</taxon>
        <taxon>Hyphomicrobiales</taxon>
        <taxon>Lichenihabitantaceae</taxon>
        <taxon>Lichenibacterium</taxon>
    </lineage>
</organism>
<keyword evidence="3" id="KW-1185">Reference proteome</keyword>